<proteinExistence type="predicted"/>
<gene>
    <name evidence="1" type="ORF">UFOPK3954_01933</name>
</gene>
<accession>A0A6J7PEU2</accession>
<sequence>MDIQFTTQIFKEGRTFVAHTRELDLSSCGGTQQKALDNLKEAVRLFLEEAERMGTLELILEEAGYLKRRSKMQGPKFITTQRVSLPLPLEHVKA</sequence>
<dbReference type="SUPFAM" id="SSF143100">
    <property type="entry name" value="TTHA1013/TTHA0281-like"/>
    <property type="match status" value="1"/>
</dbReference>
<dbReference type="EMBL" id="CAFBON010000245">
    <property type="protein sequence ID" value="CAB5004140.1"/>
    <property type="molecule type" value="Genomic_DNA"/>
</dbReference>
<reference evidence="1" key="1">
    <citation type="submission" date="2020-05" db="EMBL/GenBank/DDBJ databases">
        <authorList>
            <person name="Chiriac C."/>
            <person name="Salcher M."/>
            <person name="Ghai R."/>
            <person name="Kavagutti S V."/>
        </authorList>
    </citation>
    <scope>NUCLEOTIDE SEQUENCE</scope>
</reference>
<dbReference type="AlphaFoldDB" id="A0A6J7PEU2"/>
<protein>
    <submittedName>
        <fullName evidence="1">Unannotated protein</fullName>
    </submittedName>
</protein>
<name>A0A6J7PEU2_9ZZZZ</name>
<dbReference type="Gene3D" id="3.30.160.250">
    <property type="match status" value="1"/>
</dbReference>
<evidence type="ECO:0000313" key="1">
    <source>
        <dbReference type="EMBL" id="CAB5004140.1"/>
    </source>
</evidence>
<dbReference type="InterPro" id="IPR035069">
    <property type="entry name" value="TTHA1013/TTHA0281-like"/>
</dbReference>
<organism evidence="1">
    <name type="scientific">freshwater metagenome</name>
    <dbReference type="NCBI Taxonomy" id="449393"/>
    <lineage>
        <taxon>unclassified sequences</taxon>
        <taxon>metagenomes</taxon>
        <taxon>ecological metagenomes</taxon>
    </lineage>
</organism>